<dbReference type="EMBL" id="JBHTIU010000031">
    <property type="protein sequence ID" value="MFD0869533.1"/>
    <property type="molecule type" value="Genomic_DNA"/>
</dbReference>
<organism evidence="1 2">
    <name type="scientific">Paenibacillus residui</name>
    <dbReference type="NCBI Taxonomy" id="629724"/>
    <lineage>
        <taxon>Bacteria</taxon>
        <taxon>Bacillati</taxon>
        <taxon>Bacillota</taxon>
        <taxon>Bacilli</taxon>
        <taxon>Bacillales</taxon>
        <taxon>Paenibacillaceae</taxon>
        <taxon>Paenibacillus</taxon>
    </lineage>
</organism>
<dbReference type="Proteomes" id="UP001597120">
    <property type="component" value="Unassembled WGS sequence"/>
</dbReference>
<proteinExistence type="predicted"/>
<name>A0ABW3D882_9BACL</name>
<comment type="caution">
    <text evidence="1">The sequence shown here is derived from an EMBL/GenBank/DDBJ whole genome shotgun (WGS) entry which is preliminary data.</text>
</comment>
<evidence type="ECO:0000313" key="1">
    <source>
        <dbReference type="EMBL" id="MFD0869533.1"/>
    </source>
</evidence>
<sequence>MTTKSKRNALIVISVFILLFLLKEFVWDKYIVNPTEWDALKEKSGQPGTMVEVDEDNKLAVLYPGNGFHIYLVSKGYWGWSIHDEIAIPNESSGDPFTAQIKSLKQKGKDNLDIILILSRDKEIDHFIAFDESGEEYRFNRTINREQNTYLYYSIREENVPGKLIYEAYSANDKLLYKE</sequence>
<evidence type="ECO:0008006" key="3">
    <source>
        <dbReference type="Google" id="ProtNLM"/>
    </source>
</evidence>
<protein>
    <recommendedName>
        <fullName evidence="3">DUF4340 domain-containing protein</fullName>
    </recommendedName>
</protein>
<dbReference type="RefSeq" id="WP_379287951.1">
    <property type="nucleotide sequence ID" value="NZ_JBHTIU010000031.1"/>
</dbReference>
<gene>
    <name evidence="1" type="ORF">ACFQ03_10260</name>
</gene>
<evidence type="ECO:0000313" key="2">
    <source>
        <dbReference type="Proteomes" id="UP001597120"/>
    </source>
</evidence>
<accession>A0ABW3D882</accession>
<reference evidence="2" key="1">
    <citation type="journal article" date="2019" name="Int. J. Syst. Evol. Microbiol.">
        <title>The Global Catalogue of Microorganisms (GCM) 10K type strain sequencing project: providing services to taxonomists for standard genome sequencing and annotation.</title>
        <authorList>
            <consortium name="The Broad Institute Genomics Platform"/>
            <consortium name="The Broad Institute Genome Sequencing Center for Infectious Disease"/>
            <person name="Wu L."/>
            <person name="Ma J."/>
        </authorList>
    </citation>
    <scope>NUCLEOTIDE SEQUENCE [LARGE SCALE GENOMIC DNA]</scope>
    <source>
        <strain evidence="2">CCUG 57263</strain>
    </source>
</reference>
<keyword evidence="2" id="KW-1185">Reference proteome</keyword>